<gene>
    <name evidence="3" type="ORF">PCANC_07547</name>
    <name evidence="2" type="ORF">PCASD_17076</name>
</gene>
<dbReference type="GO" id="GO:0000462">
    <property type="term" value="P:maturation of SSU-rRNA from tricistronic rRNA transcript (SSU-rRNA, 5.8S rRNA, LSU-rRNA)"/>
    <property type="evidence" value="ECO:0007669"/>
    <property type="project" value="TreeGrafter"/>
</dbReference>
<feature type="region of interest" description="Disordered" evidence="1">
    <location>
        <begin position="235"/>
        <end position="254"/>
    </location>
</feature>
<organism evidence="3 4">
    <name type="scientific">Puccinia coronata f. sp. avenae</name>
    <dbReference type="NCBI Taxonomy" id="200324"/>
    <lineage>
        <taxon>Eukaryota</taxon>
        <taxon>Fungi</taxon>
        <taxon>Dikarya</taxon>
        <taxon>Basidiomycota</taxon>
        <taxon>Pucciniomycotina</taxon>
        <taxon>Pucciniomycetes</taxon>
        <taxon>Pucciniales</taxon>
        <taxon>Pucciniaceae</taxon>
        <taxon>Puccinia</taxon>
    </lineage>
</organism>
<sequence length="378" mass="41477">MEAEPTVHSSLELLGQISSTSGHLNTQLDELLDGESTDAIVEDGRTTTSCGISLLDLKNHLLTSYLHNLTNLLIVRISQTNGIPLQTPEKAAGLSSSQIVQQLVWLRLVFERVRPLESKLKYQIDKLLKTVQELDQHSFSNPSAEIDHMMNDPLSFKPNLAALEAPQASEQQEGDAHSAPILEKDGRQIREEGRSQEIYRPPRVAPVAYPEVNPNNKSKRMAPAPVALREHVSLASTAPLPESTTGLSNTAAKSSNRAKALARMNEYEEENMTRLFSTKKDARRRRNDEAAIALGIESSAASKNQKRKLGALEGEFDGVLSEIAKKSDHRYSDHLGSANPSHKKLSTASKSSGFGPSSGNRKFKKKGAFDKALKKISK</sequence>
<feature type="compositionally biased region" description="Basic and acidic residues" evidence="1">
    <location>
        <begin position="367"/>
        <end position="378"/>
    </location>
</feature>
<evidence type="ECO:0000313" key="4">
    <source>
        <dbReference type="Proteomes" id="UP000235388"/>
    </source>
</evidence>
<dbReference type="OrthoDB" id="203440at2759"/>
<name>A0A2N5VSL5_9BASI</name>
<evidence type="ECO:0000313" key="2">
    <source>
        <dbReference type="EMBL" id="PLW27925.1"/>
    </source>
</evidence>
<feature type="compositionally biased region" description="Polar residues" evidence="1">
    <location>
        <begin position="346"/>
        <end position="360"/>
    </location>
</feature>
<feature type="region of interest" description="Disordered" evidence="1">
    <location>
        <begin position="165"/>
        <end position="188"/>
    </location>
</feature>
<proteinExistence type="predicted"/>
<dbReference type="EMBL" id="PGCI01000385">
    <property type="protein sequence ID" value="PLW27925.1"/>
    <property type="molecule type" value="Genomic_DNA"/>
</dbReference>
<dbReference type="Proteomes" id="UP000235392">
    <property type="component" value="Unassembled WGS sequence"/>
</dbReference>
<evidence type="ECO:0000256" key="1">
    <source>
        <dbReference type="SAM" id="MobiDB-lite"/>
    </source>
</evidence>
<evidence type="ECO:0000313" key="3">
    <source>
        <dbReference type="EMBL" id="PLW52983.1"/>
    </source>
</evidence>
<dbReference type="GO" id="GO:0032040">
    <property type="term" value="C:small-subunit processome"/>
    <property type="evidence" value="ECO:0007669"/>
    <property type="project" value="TreeGrafter"/>
</dbReference>
<dbReference type="PANTHER" id="PTHR13237:SF9">
    <property type="entry name" value="NEUROGUIDIN"/>
    <property type="match status" value="1"/>
</dbReference>
<dbReference type="PANTHER" id="PTHR13237">
    <property type="entry name" value="SOMETHING ABOUT SILENCING PROTEIN 10-RELATED"/>
    <property type="match status" value="1"/>
</dbReference>
<reference evidence="4 5" key="1">
    <citation type="submission" date="2017-11" db="EMBL/GenBank/DDBJ databases">
        <title>De novo assembly and phasing of dikaryotic genomes from two isolates of Puccinia coronata f. sp. avenae, the causal agent of oat crown rust.</title>
        <authorList>
            <person name="Miller M.E."/>
            <person name="Zhang Y."/>
            <person name="Omidvar V."/>
            <person name="Sperschneider J."/>
            <person name="Schwessinger B."/>
            <person name="Raley C."/>
            <person name="Palmer J.M."/>
            <person name="Garnica D."/>
            <person name="Upadhyaya N."/>
            <person name="Rathjen J."/>
            <person name="Taylor J.M."/>
            <person name="Park R.F."/>
            <person name="Dodds P.N."/>
            <person name="Hirsch C.D."/>
            <person name="Kianian S.F."/>
            <person name="Figueroa M."/>
        </authorList>
    </citation>
    <scope>NUCLEOTIDE SEQUENCE [LARGE SCALE GENOMIC DNA]</scope>
    <source>
        <strain evidence="3">12NC29</strain>
        <strain evidence="2">12SD80</strain>
    </source>
</reference>
<protein>
    <submittedName>
        <fullName evidence="3">Uncharacterized protein</fullName>
    </submittedName>
</protein>
<dbReference type="Proteomes" id="UP000235388">
    <property type="component" value="Unassembled WGS sequence"/>
</dbReference>
<feature type="compositionally biased region" description="Polar residues" evidence="1">
    <location>
        <begin position="242"/>
        <end position="254"/>
    </location>
</feature>
<dbReference type="EMBL" id="PGCJ01000070">
    <property type="protein sequence ID" value="PLW52983.1"/>
    <property type="molecule type" value="Genomic_DNA"/>
</dbReference>
<dbReference type="Pfam" id="PF04000">
    <property type="entry name" value="Sas10_Utp3"/>
    <property type="match status" value="1"/>
</dbReference>
<evidence type="ECO:0000313" key="5">
    <source>
        <dbReference type="Proteomes" id="UP000235392"/>
    </source>
</evidence>
<dbReference type="AlphaFoldDB" id="A0A2N5VSL5"/>
<accession>A0A2N5VSL5</accession>
<dbReference type="STRING" id="200324.A0A2N5VSL5"/>
<comment type="caution">
    <text evidence="3">The sequence shown here is derived from an EMBL/GenBank/DDBJ whole genome shotgun (WGS) entry which is preliminary data.</text>
</comment>
<feature type="region of interest" description="Disordered" evidence="1">
    <location>
        <begin position="328"/>
        <end position="378"/>
    </location>
</feature>
<dbReference type="InterPro" id="IPR007146">
    <property type="entry name" value="Sas10/Utp3/C1D"/>
</dbReference>
<keyword evidence="4" id="KW-1185">Reference proteome</keyword>